<comment type="subunit">
    <text evidence="12">Homodimer.</text>
</comment>
<feature type="binding site" evidence="12">
    <location>
        <position position="257"/>
    </location>
    <ligand>
        <name>K(+)</name>
        <dbReference type="ChEBI" id="CHEBI:29103"/>
    </ligand>
</feature>
<dbReference type="EC" id="2.7.1.15" evidence="2 12"/>
<comment type="cofactor">
    <cofactor evidence="12">
        <name>Mg(2+)</name>
        <dbReference type="ChEBI" id="CHEBI:18420"/>
    </cofactor>
    <text evidence="12">Requires a divalent cation, most likely magnesium in vivo, as an electrophilic catalyst to aid phosphoryl group transfer. It is the chelate of the metal and the nucleotide that is the actual substrate.</text>
</comment>
<feature type="binding site" evidence="12">
    <location>
        <begin position="10"/>
        <end position="12"/>
    </location>
    <ligand>
        <name>substrate</name>
    </ligand>
</feature>
<feature type="binding site" evidence="12">
    <location>
        <begin position="38"/>
        <end position="42"/>
    </location>
    <ligand>
        <name>substrate</name>
    </ligand>
</feature>
<evidence type="ECO:0000256" key="11">
    <source>
        <dbReference type="ARBA" id="ARBA00023277"/>
    </source>
</evidence>
<keyword evidence="4 12" id="KW-0808">Transferase</keyword>
<keyword evidence="5 12" id="KW-0479">Metal-binding</keyword>
<reference evidence="15" key="1">
    <citation type="journal article" date="2019" name="Int. J. Syst. Evol. Microbiol.">
        <title>The Global Catalogue of Microorganisms (GCM) 10K type strain sequencing project: providing services to taxonomists for standard genome sequencing and annotation.</title>
        <authorList>
            <consortium name="The Broad Institute Genomics Platform"/>
            <consortium name="The Broad Institute Genome Sequencing Center for Infectious Disease"/>
            <person name="Wu L."/>
            <person name="Ma J."/>
        </authorList>
    </citation>
    <scope>NUCLEOTIDE SEQUENCE [LARGE SCALE GENOMIC DNA]</scope>
    <source>
        <strain evidence="15">JCM 14309</strain>
    </source>
</reference>
<feature type="binding site" evidence="12">
    <location>
        <begin position="262"/>
        <end position="263"/>
    </location>
    <ligand>
        <name>ATP</name>
        <dbReference type="ChEBI" id="CHEBI:30616"/>
    </ligand>
</feature>
<feature type="binding site" evidence="12">
    <location>
        <position position="293"/>
    </location>
    <ligand>
        <name>K(+)</name>
        <dbReference type="ChEBI" id="CHEBI:29103"/>
    </ligand>
</feature>
<keyword evidence="6 12" id="KW-0547">Nucleotide-binding</keyword>
<evidence type="ECO:0000313" key="14">
    <source>
        <dbReference type="EMBL" id="GAA3055382.1"/>
    </source>
</evidence>
<evidence type="ECO:0000256" key="1">
    <source>
        <dbReference type="ARBA" id="ARBA00005380"/>
    </source>
</evidence>
<evidence type="ECO:0000256" key="4">
    <source>
        <dbReference type="ARBA" id="ARBA00022679"/>
    </source>
</evidence>
<accession>A0ABP6LRP9</accession>
<dbReference type="CDD" id="cd01174">
    <property type="entry name" value="ribokinase"/>
    <property type="match status" value="1"/>
</dbReference>
<evidence type="ECO:0000256" key="3">
    <source>
        <dbReference type="ARBA" id="ARBA00016943"/>
    </source>
</evidence>
<dbReference type="PANTHER" id="PTHR10584:SF166">
    <property type="entry name" value="RIBOKINASE"/>
    <property type="match status" value="1"/>
</dbReference>
<feature type="binding site" evidence="12">
    <location>
        <begin position="226"/>
        <end position="231"/>
    </location>
    <ligand>
        <name>ATP</name>
        <dbReference type="ChEBI" id="CHEBI:30616"/>
    </ligand>
</feature>
<dbReference type="PRINTS" id="PR00990">
    <property type="entry name" value="RIBOKINASE"/>
</dbReference>
<dbReference type="InterPro" id="IPR002139">
    <property type="entry name" value="Ribo/fructo_kinase"/>
</dbReference>
<evidence type="ECO:0000256" key="9">
    <source>
        <dbReference type="ARBA" id="ARBA00022842"/>
    </source>
</evidence>
<protein>
    <recommendedName>
        <fullName evidence="3 12">Ribokinase</fullName>
        <shortName evidence="12">RK</shortName>
        <ecNumber evidence="2 12">2.7.1.15</ecNumber>
    </recommendedName>
</protein>
<keyword evidence="15" id="KW-1185">Reference proteome</keyword>
<dbReference type="Pfam" id="PF00294">
    <property type="entry name" value="PfkB"/>
    <property type="match status" value="1"/>
</dbReference>
<dbReference type="EMBL" id="BAAAVT010000003">
    <property type="protein sequence ID" value="GAA3055382.1"/>
    <property type="molecule type" value="Genomic_DNA"/>
</dbReference>
<dbReference type="PANTHER" id="PTHR10584">
    <property type="entry name" value="SUGAR KINASE"/>
    <property type="match status" value="1"/>
</dbReference>
<comment type="subcellular location">
    <subcellularLocation>
        <location evidence="12">Cytoplasm</location>
    </subcellularLocation>
</comment>
<evidence type="ECO:0000256" key="7">
    <source>
        <dbReference type="ARBA" id="ARBA00022777"/>
    </source>
</evidence>
<dbReference type="Proteomes" id="UP001500236">
    <property type="component" value="Unassembled WGS sequence"/>
</dbReference>
<dbReference type="InterPro" id="IPR029056">
    <property type="entry name" value="Ribokinase-like"/>
</dbReference>
<dbReference type="HAMAP" id="MF_01987">
    <property type="entry name" value="Ribokinase"/>
    <property type="match status" value="1"/>
</dbReference>
<evidence type="ECO:0000259" key="13">
    <source>
        <dbReference type="Pfam" id="PF00294"/>
    </source>
</evidence>
<sequence length="303" mass="29777">MGVVVVGSINVDLIVRARRHPAPGETVLGRDLEVRPGGKGANQAVAAAARGASVTFIGAVGSDEFAEPAQSGLRAAGVDLTGLVTVAAPTGLAVVTVDDGGENSIVVIPGANTELDRDAVAGHEARLSQAAVVVLQGEIPREGVEEAARLAQGRVVLNLAPAVEVSAATLRRADPLVVNEHEAVHAAALLAGSRGSTPGAAEAPVGGGLAAMRELVSDGVPSVVMTAGAAGAYLGRSLPGPGVEVTHVPAPAVDVVDTTGAGDAFVGALAAALDADASVEEAVRRGVRAGADAVRTTGAQPTS</sequence>
<feature type="binding site" evidence="12">
    <location>
        <position position="179"/>
    </location>
    <ligand>
        <name>ATP</name>
        <dbReference type="ChEBI" id="CHEBI:30616"/>
    </ligand>
</feature>
<organism evidence="14 15">
    <name type="scientific">Nesterenkonia aethiopica</name>
    <dbReference type="NCBI Taxonomy" id="269144"/>
    <lineage>
        <taxon>Bacteria</taxon>
        <taxon>Bacillati</taxon>
        <taxon>Actinomycetota</taxon>
        <taxon>Actinomycetes</taxon>
        <taxon>Micrococcales</taxon>
        <taxon>Micrococcaceae</taxon>
        <taxon>Nesterenkonia</taxon>
    </lineage>
</organism>
<dbReference type="InterPro" id="IPR011611">
    <property type="entry name" value="PfkB_dom"/>
</dbReference>
<evidence type="ECO:0000313" key="15">
    <source>
        <dbReference type="Proteomes" id="UP001500236"/>
    </source>
</evidence>
<evidence type="ECO:0000256" key="5">
    <source>
        <dbReference type="ARBA" id="ARBA00022723"/>
    </source>
</evidence>
<dbReference type="RefSeq" id="WP_344684904.1">
    <property type="nucleotide sequence ID" value="NZ_BAAAVT010000003.1"/>
</dbReference>
<keyword evidence="10 12" id="KW-0630">Potassium</keyword>
<evidence type="ECO:0000256" key="8">
    <source>
        <dbReference type="ARBA" id="ARBA00022840"/>
    </source>
</evidence>
<evidence type="ECO:0000256" key="2">
    <source>
        <dbReference type="ARBA" id="ARBA00012035"/>
    </source>
</evidence>
<comment type="caution">
    <text evidence="12">Lacks conserved residue(s) required for the propagation of feature annotation.</text>
</comment>
<dbReference type="PROSITE" id="PS00584">
    <property type="entry name" value="PFKB_KINASES_2"/>
    <property type="match status" value="1"/>
</dbReference>
<comment type="similarity">
    <text evidence="1">Belongs to the carbohydrate kinase pfkB family.</text>
</comment>
<dbReference type="InterPro" id="IPR011877">
    <property type="entry name" value="Ribokinase"/>
</dbReference>
<evidence type="ECO:0000256" key="12">
    <source>
        <dbReference type="HAMAP-Rule" id="MF_01987"/>
    </source>
</evidence>
<comment type="pathway">
    <text evidence="12">Carbohydrate metabolism; D-ribose degradation; D-ribose 5-phosphate from beta-D-ribopyranose: step 2/2.</text>
</comment>
<evidence type="ECO:0000256" key="10">
    <source>
        <dbReference type="ARBA" id="ARBA00022958"/>
    </source>
</evidence>
<feature type="binding site" evidence="12">
    <location>
        <position position="296"/>
    </location>
    <ligand>
        <name>K(+)</name>
        <dbReference type="ChEBI" id="CHEBI:29103"/>
    </ligand>
</feature>
<feature type="binding site" evidence="12">
    <location>
        <position position="298"/>
    </location>
    <ligand>
        <name>K(+)</name>
        <dbReference type="ChEBI" id="CHEBI:29103"/>
    </ligand>
</feature>
<keyword evidence="12" id="KW-0963">Cytoplasm</keyword>
<proteinExistence type="inferred from homology"/>
<comment type="caution">
    <text evidence="14">The sequence shown here is derived from an EMBL/GenBank/DDBJ whole genome shotgun (WGS) entry which is preliminary data.</text>
</comment>
<keyword evidence="9 12" id="KW-0460">Magnesium</keyword>
<comment type="similarity">
    <text evidence="12">Belongs to the carbohydrate kinase PfkB family. Ribokinase subfamily.</text>
</comment>
<keyword evidence="7 12" id="KW-0418">Kinase</keyword>
<feature type="active site" description="Proton acceptor" evidence="12">
    <location>
        <position position="263"/>
    </location>
</feature>
<comment type="catalytic activity">
    <reaction evidence="12">
        <text>D-ribose + ATP = D-ribose 5-phosphate + ADP + H(+)</text>
        <dbReference type="Rhea" id="RHEA:13697"/>
        <dbReference type="ChEBI" id="CHEBI:15378"/>
        <dbReference type="ChEBI" id="CHEBI:30616"/>
        <dbReference type="ChEBI" id="CHEBI:47013"/>
        <dbReference type="ChEBI" id="CHEBI:78346"/>
        <dbReference type="ChEBI" id="CHEBI:456216"/>
        <dbReference type="EC" id="2.7.1.15"/>
    </reaction>
</comment>
<evidence type="ECO:0000256" key="6">
    <source>
        <dbReference type="ARBA" id="ARBA00022741"/>
    </source>
</evidence>
<feature type="binding site" evidence="12">
    <location>
        <position position="138"/>
    </location>
    <ligand>
        <name>substrate</name>
    </ligand>
</feature>
<keyword evidence="8 12" id="KW-0067">ATP-binding</keyword>
<feature type="binding site" evidence="12">
    <location>
        <position position="259"/>
    </location>
    <ligand>
        <name>K(+)</name>
        <dbReference type="ChEBI" id="CHEBI:29103"/>
    </ligand>
</feature>
<feature type="binding site" evidence="12">
    <location>
        <position position="263"/>
    </location>
    <ligand>
        <name>substrate</name>
    </ligand>
</feature>
<dbReference type="InterPro" id="IPR002173">
    <property type="entry name" value="Carboh/pur_kinase_PfkB_CS"/>
</dbReference>
<dbReference type="SUPFAM" id="SSF53613">
    <property type="entry name" value="Ribokinase-like"/>
    <property type="match status" value="1"/>
</dbReference>
<feature type="domain" description="Carbohydrate kinase PfkB" evidence="13">
    <location>
        <begin position="3"/>
        <end position="301"/>
    </location>
</feature>
<comment type="activity regulation">
    <text evidence="12">Activated by a monovalent cation that binds near, but not in, the active site. The most likely occupant of the site in vivo is potassium. Ion binding induces a conformational change that may alter substrate affinity.</text>
</comment>
<name>A0ABP6LRP9_9MICC</name>
<gene>
    <name evidence="12" type="primary">rbsK</name>
    <name evidence="14" type="ORF">GCM10010529_06770</name>
</gene>
<keyword evidence="11 12" id="KW-0119">Carbohydrate metabolism</keyword>
<comment type="function">
    <text evidence="12">Catalyzes the phosphorylation of ribose at O-5 in a reaction requiring ATP and magnesium. The resulting D-ribose-5-phosphate can then be used either for sythesis of nucleotides, histidine, and tryptophan, or as a component of the pentose phosphate pathway.</text>
</comment>
<dbReference type="Gene3D" id="3.40.1190.20">
    <property type="match status" value="1"/>
</dbReference>